<feature type="binding site" evidence="15">
    <location>
        <position position="296"/>
    </location>
    <ligand>
        <name>Zn(2+)</name>
        <dbReference type="ChEBI" id="CHEBI:29105"/>
        <note>catalytic</note>
    </ligand>
</feature>
<keyword evidence="8 15" id="KW-0479">Metal-binding</keyword>
<evidence type="ECO:0000256" key="8">
    <source>
        <dbReference type="ARBA" id="ARBA00022723"/>
    </source>
</evidence>
<dbReference type="GO" id="GO:0008270">
    <property type="term" value="F:zinc ion binding"/>
    <property type="evidence" value="ECO:0007669"/>
    <property type="project" value="InterPro"/>
</dbReference>
<dbReference type="RefSeq" id="WP_141879360.1">
    <property type="nucleotide sequence ID" value="NZ_VFOM01000001.1"/>
</dbReference>
<comment type="catalytic activity">
    <reaction evidence="1">
        <text>Release of an N-terminal amino acid, Xaa-|-Yaa- from a peptide, amide or arylamide. Xaa is preferably Ala, but may be most amino acids including Pro (slow action). When a terminal hydrophobic residue is followed by a prolyl residue, the two may be released as an intact Xaa-Pro dipeptide.</text>
        <dbReference type="EC" id="3.4.11.2"/>
    </reaction>
</comment>
<dbReference type="EMBL" id="VFOM01000001">
    <property type="protein sequence ID" value="TQL47069.1"/>
    <property type="molecule type" value="Genomic_DNA"/>
</dbReference>
<dbReference type="OrthoDB" id="100605at2"/>
<dbReference type="GO" id="GO:0008237">
    <property type="term" value="F:metallopeptidase activity"/>
    <property type="evidence" value="ECO:0007669"/>
    <property type="project" value="UniProtKB-KW"/>
</dbReference>
<comment type="cofactor">
    <cofactor evidence="15">
        <name>Zn(2+)</name>
        <dbReference type="ChEBI" id="CHEBI:29105"/>
    </cofactor>
    <text evidence="15">Binds 1 zinc ion per subunit.</text>
</comment>
<comment type="similarity">
    <text evidence="3">Belongs to the peptidase M1 family.</text>
</comment>
<evidence type="ECO:0000313" key="20">
    <source>
        <dbReference type="Proteomes" id="UP000317998"/>
    </source>
</evidence>
<dbReference type="Gene3D" id="2.60.40.1730">
    <property type="entry name" value="tricorn interacting facor f3 domain"/>
    <property type="match status" value="1"/>
</dbReference>
<reference evidence="19 20" key="1">
    <citation type="submission" date="2019-06" db="EMBL/GenBank/DDBJ databases">
        <title>Sequencing the genomes of 1000 actinobacteria strains.</title>
        <authorList>
            <person name="Klenk H.-P."/>
        </authorList>
    </citation>
    <scope>NUCLEOTIDE SEQUENCE [LARGE SCALE GENOMIC DNA]</scope>
    <source>
        <strain evidence="19 20">DSM 26477</strain>
    </source>
</reference>
<dbReference type="EC" id="3.4.11.2" evidence="4"/>
<keyword evidence="6" id="KW-0963">Cytoplasm</keyword>
<dbReference type="Gene3D" id="1.10.390.10">
    <property type="entry name" value="Neutral Protease Domain 2"/>
    <property type="match status" value="1"/>
</dbReference>
<organism evidence="19 20">
    <name type="scientific">Homoserinimonas aerilata</name>
    <dbReference type="NCBI Taxonomy" id="1162970"/>
    <lineage>
        <taxon>Bacteria</taxon>
        <taxon>Bacillati</taxon>
        <taxon>Actinomycetota</taxon>
        <taxon>Actinomycetes</taxon>
        <taxon>Micrococcales</taxon>
        <taxon>Microbacteriaceae</taxon>
        <taxon>Homoserinimonas</taxon>
    </lineage>
</organism>
<evidence type="ECO:0000256" key="10">
    <source>
        <dbReference type="ARBA" id="ARBA00022833"/>
    </source>
</evidence>
<dbReference type="SUPFAM" id="SSF55486">
    <property type="entry name" value="Metalloproteases ('zincins'), catalytic domain"/>
    <property type="match status" value="1"/>
</dbReference>
<evidence type="ECO:0000256" key="6">
    <source>
        <dbReference type="ARBA" id="ARBA00022490"/>
    </source>
</evidence>
<dbReference type="GO" id="GO:0005737">
    <property type="term" value="C:cytoplasm"/>
    <property type="evidence" value="ECO:0007669"/>
    <property type="project" value="UniProtKB-SubCell"/>
</dbReference>
<feature type="region of interest" description="Disordered" evidence="16">
    <location>
        <begin position="437"/>
        <end position="459"/>
    </location>
</feature>
<dbReference type="GO" id="GO:0006508">
    <property type="term" value="P:proteolysis"/>
    <property type="evidence" value="ECO:0007669"/>
    <property type="project" value="UniProtKB-KW"/>
</dbReference>
<keyword evidence="20" id="KW-1185">Reference proteome</keyword>
<evidence type="ECO:0000256" key="12">
    <source>
        <dbReference type="ARBA" id="ARBA00029811"/>
    </source>
</evidence>
<feature type="active site" description="Proton acceptor" evidence="14">
    <location>
        <position position="293"/>
    </location>
</feature>
<dbReference type="Pfam" id="PF17900">
    <property type="entry name" value="Peptidase_M1_N"/>
    <property type="match status" value="1"/>
</dbReference>
<keyword evidence="9" id="KW-0378">Hydrolase</keyword>
<dbReference type="PANTHER" id="PTHR45726">
    <property type="entry name" value="LEUKOTRIENE A-4 HYDROLASE"/>
    <property type="match status" value="1"/>
</dbReference>
<evidence type="ECO:0000256" key="15">
    <source>
        <dbReference type="PIRSR" id="PIRSR634015-3"/>
    </source>
</evidence>
<dbReference type="GO" id="GO:0016285">
    <property type="term" value="F:alanyl aminopeptidase activity"/>
    <property type="evidence" value="ECO:0007669"/>
    <property type="project" value="UniProtKB-EC"/>
</dbReference>
<dbReference type="CDD" id="cd09603">
    <property type="entry name" value="M1_APN_like"/>
    <property type="match status" value="1"/>
</dbReference>
<dbReference type="InterPro" id="IPR045357">
    <property type="entry name" value="Aminopeptidase_N-like_N"/>
</dbReference>
<keyword evidence="7" id="KW-0645">Protease</keyword>
<comment type="caution">
    <text evidence="19">The sequence shown here is derived from an EMBL/GenBank/DDBJ whole genome shotgun (WGS) entry which is preliminary data.</text>
</comment>
<dbReference type="InterPro" id="IPR001930">
    <property type="entry name" value="Peptidase_M1"/>
</dbReference>
<evidence type="ECO:0000256" key="5">
    <source>
        <dbReference type="ARBA" id="ARBA00015611"/>
    </source>
</evidence>
<evidence type="ECO:0000256" key="11">
    <source>
        <dbReference type="ARBA" id="ARBA00023049"/>
    </source>
</evidence>
<dbReference type="InterPro" id="IPR027268">
    <property type="entry name" value="Peptidase_M4/M1_CTD_sf"/>
</dbReference>
<sequence>MSPAVGARTAGDPYLPGSGNGGYSTESYTLDLRYRMLTNRLDATATIEAVSTQQLTRFSFDFNRLQAGRVLVDGRRAKSVLSPGKLTITPATPIDSGAAFTVVIEYSGSPAPRRSAWGLVGWEELEDGVIVASQPSGAPSWFPCNDHPSDKARYSIRVTTEQAYTVLCNGVLTGHSVSSGRASWQFEQQQPTASYLATVQIGRYTTTPIELGGVPGTLAYPKEIEARVEADCGQLPGMMACFEEAFGPYPFDGYTVVTTPDDLEIPLEAQGMAIFGANHIDGEGGEERLMAHELAHQWFGNSVGLDAWQHIWLNEGFACYAEWLWSEHSGKESADSLARAARTKLKGLPADILVGDPGSADMFDDRIYKRGALTLHAVRLTIGDSAFFSLVKEWTDAHRHSTATTDDFRALAAGYDESLDGVFEAWLFSLPLPTLPTVSSPASSASPAKSLVKAKSRRR</sequence>
<evidence type="ECO:0000256" key="16">
    <source>
        <dbReference type="SAM" id="MobiDB-lite"/>
    </source>
</evidence>
<evidence type="ECO:0000256" key="1">
    <source>
        <dbReference type="ARBA" id="ARBA00000098"/>
    </source>
</evidence>
<evidence type="ECO:0000256" key="3">
    <source>
        <dbReference type="ARBA" id="ARBA00010136"/>
    </source>
</evidence>
<feature type="binding site" evidence="15">
    <location>
        <position position="315"/>
    </location>
    <ligand>
        <name>Zn(2+)</name>
        <dbReference type="ChEBI" id="CHEBI:29105"/>
        <note>catalytic</note>
    </ligand>
</feature>
<comment type="subcellular location">
    <subcellularLocation>
        <location evidence="2">Cytoplasm</location>
    </subcellularLocation>
</comment>
<feature type="active site" description="Proton donor" evidence="14">
    <location>
        <position position="368"/>
    </location>
</feature>
<evidence type="ECO:0000256" key="13">
    <source>
        <dbReference type="ARBA" id="ARBA00031533"/>
    </source>
</evidence>
<feature type="domain" description="Peptidase M1 membrane alanine aminopeptidase" evidence="17">
    <location>
        <begin position="238"/>
        <end position="426"/>
    </location>
</feature>
<evidence type="ECO:0000259" key="17">
    <source>
        <dbReference type="Pfam" id="PF01433"/>
    </source>
</evidence>
<dbReference type="AlphaFoldDB" id="A0A542YG64"/>
<dbReference type="PRINTS" id="PR00756">
    <property type="entry name" value="ALADIPTASE"/>
</dbReference>
<dbReference type="InterPro" id="IPR042097">
    <property type="entry name" value="Aminopeptidase_N-like_N_sf"/>
</dbReference>
<dbReference type="PANTHER" id="PTHR45726:SF3">
    <property type="entry name" value="LEUKOTRIENE A-4 HYDROLASE"/>
    <property type="match status" value="1"/>
</dbReference>
<dbReference type="InterPro" id="IPR034015">
    <property type="entry name" value="M1_LTA4H"/>
</dbReference>
<evidence type="ECO:0000256" key="14">
    <source>
        <dbReference type="PIRSR" id="PIRSR634015-1"/>
    </source>
</evidence>
<dbReference type="Proteomes" id="UP000317998">
    <property type="component" value="Unassembled WGS sequence"/>
</dbReference>
<evidence type="ECO:0000256" key="4">
    <source>
        <dbReference type="ARBA" id="ARBA00012564"/>
    </source>
</evidence>
<evidence type="ECO:0000256" key="2">
    <source>
        <dbReference type="ARBA" id="ARBA00004496"/>
    </source>
</evidence>
<protein>
    <recommendedName>
        <fullName evidence="5">Aminopeptidase N</fullName>
        <ecNumber evidence="4">3.4.11.2</ecNumber>
    </recommendedName>
    <alternativeName>
        <fullName evidence="12">Alanine aminopeptidase</fullName>
    </alternativeName>
    <alternativeName>
        <fullName evidence="13">Lysyl aminopeptidase</fullName>
    </alternativeName>
</protein>
<dbReference type="SUPFAM" id="SSF63737">
    <property type="entry name" value="Leukotriene A4 hydrolase N-terminal domain"/>
    <property type="match status" value="1"/>
</dbReference>
<keyword evidence="10 15" id="KW-0862">Zinc</keyword>
<evidence type="ECO:0000313" key="19">
    <source>
        <dbReference type="EMBL" id="TQL47069.1"/>
    </source>
</evidence>
<feature type="binding site" evidence="15">
    <location>
        <position position="292"/>
    </location>
    <ligand>
        <name>Zn(2+)</name>
        <dbReference type="ChEBI" id="CHEBI:29105"/>
        <note>catalytic</note>
    </ligand>
</feature>
<dbReference type="InterPro" id="IPR014782">
    <property type="entry name" value="Peptidase_M1_dom"/>
</dbReference>
<gene>
    <name evidence="19" type="ORF">FB562_0114</name>
</gene>
<evidence type="ECO:0000256" key="7">
    <source>
        <dbReference type="ARBA" id="ARBA00022670"/>
    </source>
</evidence>
<evidence type="ECO:0000259" key="18">
    <source>
        <dbReference type="Pfam" id="PF17900"/>
    </source>
</evidence>
<dbReference type="Pfam" id="PF01433">
    <property type="entry name" value="Peptidase_M1"/>
    <property type="match status" value="1"/>
</dbReference>
<name>A0A542YG64_9MICO</name>
<feature type="compositionally biased region" description="Low complexity" evidence="16">
    <location>
        <begin position="437"/>
        <end position="451"/>
    </location>
</feature>
<evidence type="ECO:0000256" key="9">
    <source>
        <dbReference type="ARBA" id="ARBA00022801"/>
    </source>
</evidence>
<proteinExistence type="inferred from homology"/>
<accession>A0A542YG64</accession>
<keyword evidence="11" id="KW-0482">Metalloprotease</keyword>
<feature type="domain" description="Aminopeptidase N-like N-terminal" evidence="18">
    <location>
        <begin position="25"/>
        <end position="196"/>
    </location>
</feature>